<evidence type="ECO:0008006" key="3">
    <source>
        <dbReference type="Google" id="ProtNLM"/>
    </source>
</evidence>
<comment type="caution">
    <text evidence="1">The sequence shown here is derived from an EMBL/GenBank/DDBJ whole genome shotgun (WGS) entry which is preliminary data.</text>
</comment>
<gene>
    <name evidence="1" type="ORF">F9L07_22020</name>
</gene>
<evidence type="ECO:0000313" key="2">
    <source>
        <dbReference type="Proteomes" id="UP000449906"/>
    </source>
</evidence>
<accession>A0A7J5DST8</accession>
<dbReference type="RefSeq" id="WP_151581901.1">
    <property type="nucleotide sequence ID" value="NZ_WBVM01000003.1"/>
</dbReference>
<evidence type="ECO:0000313" key="1">
    <source>
        <dbReference type="EMBL" id="KAB2808208.1"/>
    </source>
</evidence>
<name>A0A7J5DST8_NOCSI</name>
<protein>
    <recommendedName>
        <fullName evidence="3">Sulfotransferase family protein</fullName>
    </recommendedName>
</protein>
<sequence>MRLADGTTLLHIGPYKTGTTAMQSALWEAREALAEHGVRYPGERAHEMGAAMAVALGRVEPGQDLAEQRERWHALAAELRDDRPRIGIVSSEVYCEASDEGARAVLDGLGPATQVLITLRPIVRLLGSQWQQYSQNIAVPSYDAWLREILDHPEGGRVTPSFWRRHRHDRLVERWVGLVGPERVTVVVVDDRDHDGLPRVFEELLGVPAGLLRTPADRSNRSLTFPETQLVQALVRRTNSPAFDPADHSRFVRFGAARGLQAAPADPAAERVLTPAWAVDQALAIGASMAARVAASGATVIGDLGLLSDPALAPATGDNAPVTAIDPAAAAALVAGVVSKLAGVRGGPQPRVDGGPVEKAVWSRHHAVVERWEAAAAPAEAPERSSLRAFAGRVRRRLRGSH</sequence>
<organism evidence="1 2">
    <name type="scientific">Nocardioides simplex</name>
    <name type="common">Arthrobacter simplex</name>
    <dbReference type="NCBI Taxonomy" id="2045"/>
    <lineage>
        <taxon>Bacteria</taxon>
        <taxon>Bacillati</taxon>
        <taxon>Actinomycetota</taxon>
        <taxon>Actinomycetes</taxon>
        <taxon>Propionibacteriales</taxon>
        <taxon>Nocardioidaceae</taxon>
        <taxon>Pimelobacter</taxon>
    </lineage>
</organism>
<dbReference type="Proteomes" id="UP000449906">
    <property type="component" value="Unassembled WGS sequence"/>
</dbReference>
<proteinExistence type="predicted"/>
<reference evidence="1 2" key="1">
    <citation type="submission" date="2019-09" db="EMBL/GenBank/DDBJ databases">
        <title>Pimelobacter sp. isolated from Paulinella.</title>
        <authorList>
            <person name="Jeong S.E."/>
        </authorList>
    </citation>
    <scope>NUCLEOTIDE SEQUENCE [LARGE SCALE GENOMIC DNA]</scope>
    <source>
        <strain evidence="1 2">Pch-N</strain>
    </source>
</reference>
<dbReference type="InterPro" id="IPR027417">
    <property type="entry name" value="P-loop_NTPase"/>
</dbReference>
<dbReference type="EMBL" id="WBVM01000003">
    <property type="protein sequence ID" value="KAB2808208.1"/>
    <property type="molecule type" value="Genomic_DNA"/>
</dbReference>
<dbReference type="SUPFAM" id="SSF52540">
    <property type="entry name" value="P-loop containing nucleoside triphosphate hydrolases"/>
    <property type="match status" value="1"/>
</dbReference>
<dbReference type="AlphaFoldDB" id="A0A7J5DST8"/>